<evidence type="ECO:0000313" key="2">
    <source>
        <dbReference type="EnsemblPlants" id="AUR62002890-RA:cds"/>
    </source>
</evidence>
<proteinExistence type="predicted"/>
<dbReference type="EnsemblPlants" id="AUR62002890-RA">
    <property type="protein sequence ID" value="AUR62002890-RA:cds"/>
    <property type="gene ID" value="AUR62002890"/>
</dbReference>
<evidence type="ECO:0000313" key="3">
    <source>
        <dbReference type="Proteomes" id="UP000596660"/>
    </source>
</evidence>
<dbReference type="AlphaFoldDB" id="A0A803KV32"/>
<reference evidence="2" key="2">
    <citation type="submission" date="2021-03" db="UniProtKB">
        <authorList>
            <consortium name="EnsemblPlants"/>
        </authorList>
    </citation>
    <scope>IDENTIFICATION</scope>
</reference>
<reference evidence="2" key="1">
    <citation type="journal article" date="2017" name="Nature">
        <title>The genome of Chenopodium quinoa.</title>
        <authorList>
            <person name="Jarvis D.E."/>
            <person name="Ho Y.S."/>
            <person name="Lightfoot D.J."/>
            <person name="Schmoeckel S.M."/>
            <person name="Li B."/>
            <person name="Borm T.J.A."/>
            <person name="Ohyanagi H."/>
            <person name="Mineta K."/>
            <person name="Michell C.T."/>
            <person name="Saber N."/>
            <person name="Kharbatia N.M."/>
            <person name="Rupper R.R."/>
            <person name="Sharp A.R."/>
            <person name="Dally N."/>
            <person name="Boughton B.A."/>
            <person name="Woo Y.H."/>
            <person name="Gao G."/>
            <person name="Schijlen E.G.W.M."/>
            <person name="Guo X."/>
            <person name="Momin A.A."/>
            <person name="Negrao S."/>
            <person name="Al-Babili S."/>
            <person name="Gehring C."/>
            <person name="Roessner U."/>
            <person name="Jung C."/>
            <person name="Murphy K."/>
            <person name="Arold S.T."/>
            <person name="Gojobori T."/>
            <person name="van der Linden C.G."/>
            <person name="van Loo E.N."/>
            <person name="Jellen E.N."/>
            <person name="Maughan P.J."/>
            <person name="Tester M."/>
        </authorList>
    </citation>
    <scope>NUCLEOTIDE SEQUENCE [LARGE SCALE GENOMIC DNA]</scope>
    <source>
        <strain evidence="2">cv. PI 614886</strain>
    </source>
</reference>
<name>A0A803KV32_CHEQI</name>
<keyword evidence="3" id="KW-1185">Reference proteome</keyword>
<dbReference type="Proteomes" id="UP000596660">
    <property type="component" value="Unplaced"/>
</dbReference>
<feature type="transmembrane region" description="Helical" evidence="1">
    <location>
        <begin position="7"/>
        <end position="28"/>
    </location>
</feature>
<accession>A0A803KV32</accession>
<keyword evidence="1" id="KW-0472">Membrane</keyword>
<keyword evidence="1" id="KW-1133">Transmembrane helix</keyword>
<protein>
    <submittedName>
        <fullName evidence="2">Uncharacterized protein</fullName>
    </submittedName>
</protein>
<keyword evidence="1" id="KW-0812">Transmembrane</keyword>
<sequence length="113" mass="12707">MRLGREFGLIAAMAEIAWYLLGCGYLVANGIFEKMVMARRTNKVCVPFQPLLEKIVAWLQFPPPFYGFIDVAKNNAFVRVGRPNTRARFLFCGGDASSAEESRERAAHKAVKH</sequence>
<organism evidence="2 3">
    <name type="scientific">Chenopodium quinoa</name>
    <name type="common">Quinoa</name>
    <dbReference type="NCBI Taxonomy" id="63459"/>
    <lineage>
        <taxon>Eukaryota</taxon>
        <taxon>Viridiplantae</taxon>
        <taxon>Streptophyta</taxon>
        <taxon>Embryophyta</taxon>
        <taxon>Tracheophyta</taxon>
        <taxon>Spermatophyta</taxon>
        <taxon>Magnoliopsida</taxon>
        <taxon>eudicotyledons</taxon>
        <taxon>Gunneridae</taxon>
        <taxon>Pentapetalae</taxon>
        <taxon>Caryophyllales</taxon>
        <taxon>Chenopodiaceae</taxon>
        <taxon>Chenopodioideae</taxon>
        <taxon>Atripliceae</taxon>
        <taxon>Chenopodium</taxon>
    </lineage>
</organism>
<dbReference type="Gramene" id="AUR62002890-RA">
    <property type="protein sequence ID" value="AUR62002890-RA:cds"/>
    <property type="gene ID" value="AUR62002890"/>
</dbReference>
<evidence type="ECO:0000256" key="1">
    <source>
        <dbReference type="SAM" id="Phobius"/>
    </source>
</evidence>